<dbReference type="FunFam" id="3.40.50.10470:FF:000019">
    <property type="entry name" value="Ribose 1,5-bisphosphate isomerase"/>
    <property type="match status" value="1"/>
</dbReference>
<dbReference type="HAMAP" id="MF_02230">
    <property type="entry name" value="R15P_isomerase"/>
    <property type="match status" value="1"/>
</dbReference>
<comment type="caution">
    <text evidence="4">Lacks conserved residue(s) required for the propagation of feature annotation.</text>
</comment>
<dbReference type="Gene3D" id="1.20.120.420">
    <property type="entry name" value="translation initiation factor eif-2b, domain 1"/>
    <property type="match status" value="1"/>
</dbReference>
<dbReference type="Proteomes" id="UP000006622">
    <property type="component" value="Chromosome"/>
</dbReference>
<dbReference type="SUPFAM" id="SSF100950">
    <property type="entry name" value="NagB/RpiA/CoA transferase-like"/>
    <property type="match status" value="1"/>
</dbReference>
<evidence type="ECO:0000256" key="3">
    <source>
        <dbReference type="ARBA" id="ARBA00023277"/>
    </source>
</evidence>
<evidence type="ECO:0000256" key="1">
    <source>
        <dbReference type="ARBA" id="ARBA00009229"/>
    </source>
</evidence>
<feature type="active site" description="Proton donor" evidence="4">
    <location>
        <position position="210"/>
    </location>
</feature>
<gene>
    <name evidence="5" type="ordered locus">Mzhil_1979</name>
</gene>
<feature type="active site" description="Proton acceptor" evidence="4">
    <location>
        <position position="141"/>
    </location>
</feature>
<feature type="binding site" evidence="4">
    <location>
        <position position="246"/>
    </location>
    <ligand>
        <name>substrate</name>
    </ligand>
</feature>
<dbReference type="GO" id="GO:0046523">
    <property type="term" value="F:S-methyl-5-thioribose-1-phosphate isomerase activity"/>
    <property type="evidence" value="ECO:0007669"/>
    <property type="project" value="TreeGrafter"/>
</dbReference>
<dbReference type="HOGENOM" id="CLU_016218_2_1_2"/>
<evidence type="ECO:0000313" key="6">
    <source>
        <dbReference type="Proteomes" id="UP000006622"/>
    </source>
</evidence>
<dbReference type="STRING" id="679901.Mzhil_1979"/>
<dbReference type="GO" id="GO:0019323">
    <property type="term" value="P:pentose catabolic process"/>
    <property type="evidence" value="ECO:0007669"/>
    <property type="project" value="UniProtKB-UniRule"/>
</dbReference>
<keyword evidence="6" id="KW-1185">Reference proteome</keyword>
<comment type="catalytic activity">
    <reaction evidence="4">
        <text>alpha-D-ribose 1,5-bisphosphate = D-ribulose 1,5-bisphosphate</text>
        <dbReference type="Rhea" id="RHEA:32243"/>
        <dbReference type="ChEBI" id="CHEBI:57870"/>
        <dbReference type="ChEBI" id="CHEBI:68688"/>
        <dbReference type="EC" id="5.3.1.29"/>
    </reaction>
</comment>
<reference evidence="5 6" key="1">
    <citation type="submission" date="2010-07" db="EMBL/GenBank/DDBJ databases">
        <title>The complete genome of Methanosalsum zhilinae DSM 4017.</title>
        <authorList>
            <consortium name="US DOE Joint Genome Institute (JGI-PGF)"/>
            <person name="Lucas S."/>
            <person name="Copeland A."/>
            <person name="Lapidus A."/>
            <person name="Glavina del Rio T."/>
            <person name="Dalin E."/>
            <person name="Tice H."/>
            <person name="Bruce D."/>
            <person name="Goodwin L."/>
            <person name="Pitluck S."/>
            <person name="Kyrpides N."/>
            <person name="Mavromatis K."/>
            <person name="Ovchinnikova G."/>
            <person name="Daligault H."/>
            <person name="Detter J.C."/>
            <person name="Han C."/>
            <person name="Tapia R."/>
            <person name="Larimer F."/>
            <person name="Land M."/>
            <person name="Hauser L."/>
            <person name="Markowitz V."/>
            <person name="Cheng J.-F."/>
            <person name="Hugenholtz P."/>
            <person name="Woyke T."/>
            <person name="Wu D."/>
            <person name="Spring S."/>
            <person name="Schueler E."/>
            <person name="Brambilla E."/>
            <person name="Klenk H.-P."/>
            <person name="Eisen J.A."/>
        </authorList>
    </citation>
    <scope>NUCLEOTIDE SEQUENCE [LARGE SCALE GENOMIC DNA]</scope>
    <source>
        <strain evidence="6">DSM 4017 / NBRC 107636 / OCM 62 / WeN5</strain>
    </source>
</reference>
<dbReference type="InterPro" id="IPR037171">
    <property type="entry name" value="NagB/RpiA_transferase-like"/>
</dbReference>
<dbReference type="NCBIfam" id="TIGR00524">
    <property type="entry name" value="eIF-2B_rel"/>
    <property type="match status" value="1"/>
</dbReference>
<keyword evidence="3 4" id="KW-0119">Carbohydrate metabolism</keyword>
<dbReference type="PANTHER" id="PTHR43475">
    <property type="entry name" value="METHYLTHIORIBOSE-1-PHOSPHATE ISOMERASE"/>
    <property type="match status" value="1"/>
</dbReference>
<dbReference type="InterPro" id="IPR011559">
    <property type="entry name" value="Initiation_fac_2B_a/b/d"/>
</dbReference>
<proteinExistence type="inferred from homology"/>
<protein>
    <recommendedName>
        <fullName evidence="4">Ribose 1,5-bisphosphate isomerase</fullName>
        <shortName evidence="4">R15P isomerase</shortName>
        <shortName evidence="4">R15Pi</shortName>
        <ecNumber evidence="4">5.3.1.29</ecNumber>
    </recommendedName>
    <alternativeName>
        <fullName evidence="4">Ribulose 1,5-bisphosphate synthase</fullName>
        <shortName evidence="4">RuBP synthase</shortName>
    </alternativeName>
</protein>
<feature type="binding site" evidence="4">
    <location>
        <position position="77"/>
    </location>
    <ligand>
        <name>substrate</name>
    </ligand>
</feature>
<keyword evidence="2 4" id="KW-0413">Isomerase</keyword>
<accession>F7XMF2</accession>
<dbReference type="EMBL" id="CP002101">
    <property type="protein sequence ID" value="AEH61813.1"/>
    <property type="molecule type" value="Genomic_DNA"/>
</dbReference>
<dbReference type="EC" id="5.3.1.29" evidence="4"/>
<dbReference type="KEGG" id="mzh:Mzhil_1979"/>
<evidence type="ECO:0000256" key="2">
    <source>
        <dbReference type="ARBA" id="ARBA00023235"/>
    </source>
</evidence>
<dbReference type="NCBIfam" id="TIGR00511">
    <property type="entry name" value="ribulose_e2b2"/>
    <property type="match status" value="1"/>
</dbReference>
<dbReference type="InterPro" id="IPR042529">
    <property type="entry name" value="IF_2B-like_C"/>
</dbReference>
<keyword evidence="5" id="KW-0396">Initiation factor</keyword>
<comment type="similarity">
    <text evidence="1 4">Belongs to the eIF-2B alpha/beta/delta subunits family. R15P isomerase subfamily.</text>
</comment>
<dbReference type="GO" id="GO:0003743">
    <property type="term" value="F:translation initiation factor activity"/>
    <property type="evidence" value="ECO:0007669"/>
    <property type="project" value="UniProtKB-KW"/>
</dbReference>
<name>F7XMF2_METZD</name>
<feature type="binding site" evidence="4">
    <location>
        <begin position="34"/>
        <end position="37"/>
    </location>
    <ligand>
        <name>substrate</name>
    </ligand>
</feature>
<dbReference type="GO" id="GO:0019509">
    <property type="term" value="P:L-methionine salvage from methylthioadenosine"/>
    <property type="evidence" value="ECO:0007669"/>
    <property type="project" value="TreeGrafter"/>
</dbReference>
<dbReference type="Pfam" id="PF01008">
    <property type="entry name" value="IF-2B"/>
    <property type="match status" value="1"/>
</dbReference>
<dbReference type="FunFam" id="1.20.120.420:FF:000011">
    <property type="entry name" value="Ribose 1,5-bisphosphate isomerase"/>
    <property type="match status" value="1"/>
</dbReference>
<dbReference type="AlphaFoldDB" id="F7XMF2"/>
<keyword evidence="5" id="KW-0648">Protein biosynthesis</keyword>
<dbReference type="InterPro" id="IPR027363">
    <property type="entry name" value="M1Pi_N"/>
</dbReference>
<comment type="function">
    <text evidence="4">Catalyzes the isomerization of ribose 1,5-bisphosphate (R15P) to ribulose 1,5-bisphosphate (RuBP), the CO(2) acceptor and substrate for RubisCO. Functions in an archaeal AMP degradation pathway, together with AMP phosphorylase and RubisCO.</text>
</comment>
<sequence length="325" mass="35558">MDDRLSINFWSPYTGYMHRRIFDTAEKIQTMEIRGAGRIAVAAASAIRDYAAELQADSMEEFSRKIQEAADVLINTRPTAVSLPNAVRIASSHSSGSVEESRAEIIENAENFIKQAQEALGRIGEIGARRIRDSDVVLTHCNSHAALAAIKKAFDQGKNISVIATESRPRKQGLLTIKELNDYGIPATLIVDSAVRSVIKDVDIVIVGADAIAVNGTLVNKIGTSQIALMAHEARVNFLVAAETYKFSPDTILGQLIDIEERSKDEVIDPGVLKDMENVTVKNPAFDFTPAEYIDLIITEIGAIPPGMAYTIIKEHLGWKLADLR</sequence>
<dbReference type="Gene3D" id="3.40.50.10470">
    <property type="entry name" value="Translation initiation factor eif-2b, domain 2"/>
    <property type="match status" value="1"/>
</dbReference>
<evidence type="ECO:0000256" key="4">
    <source>
        <dbReference type="HAMAP-Rule" id="MF_02230"/>
    </source>
</evidence>
<dbReference type="InterPro" id="IPR000649">
    <property type="entry name" value="IF-2B-related"/>
</dbReference>
<feature type="binding site" evidence="4">
    <location>
        <begin position="220"/>
        <end position="221"/>
    </location>
    <ligand>
        <name>substrate</name>
    </ligand>
</feature>
<evidence type="ECO:0000313" key="5">
    <source>
        <dbReference type="EMBL" id="AEH61813.1"/>
    </source>
</evidence>
<organism evidence="5 6">
    <name type="scientific">Methanosalsum zhilinae (strain DSM 4017 / NBRC 107636 / OCM 62 / WeN5)</name>
    <name type="common">Methanohalophilus zhilinae</name>
    <dbReference type="NCBI Taxonomy" id="679901"/>
    <lineage>
        <taxon>Archaea</taxon>
        <taxon>Methanobacteriati</taxon>
        <taxon>Methanobacteriota</taxon>
        <taxon>Stenosarchaea group</taxon>
        <taxon>Methanomicrobia</taxon>
        <taxon>Methanosarcinales</taxon>
        <taxon>Methanosarcinaceae</taxon>
        <taxon>Methanosalsum</taxon>
    </lineage>
</organism>
<comment type="miscellaneous">
    <text evidence="4">Reaction proceeds via a cis-phosphoenolate intermediate.</text>
</comment>
<dbReference type="PANTHER" id="PTHR43475:SF2">
    <property type="entry name" value="RIBOSE 1,5-BISPHOSPHATE ISOMERASE"/>
    <property type="match status" value="1"/>
</dbReference>
<dbReference type="GO" id="GO:0043917">
    <property type="term" value="F:ribose 1,5-bisphosphate isomerase activity"/>
    <property type="evidence" value="ECO:0007669"/>
    <property type="project" value="UniProtKB-UniRule"/>
</dbReference>
<dbReference type="InterPro" id="IPR005250">
    <property type="entry name" value="R15Pi"/>
</dbReference>